<sequence>MLVGAVDIYANHPVVFIGSTDPPELDWDDAPACSNGKHIVVRTRGQSALTRVSIWHGAMPVIGDVVFDGVLNVEGSRVCVADLENLTRWVNRTVVSGSQRVVVCVDDPDHASRVHVGFGLGDRSLALTAVARHPLPAVRVAPDGQLLRPNELGLILDGHDSPLARLAAAIKLLALPADDKPWPNRYCIGLVTEWLRGLASRISFAEAETLGQEIADRLRADDVSATDGIEDEAAWTLATHVVDRMGLR</sequence>
<accession>A0A2Z4ISM6</accession>
<keyword evidence="2" id="KW-1185">Reference proteome</keyword>
<dbReference type="RefSeq" id="WP_112437867.1">
    <property type="nucleotide sequence ID" value="NZ_CP030073.1"/>
</dbReference>
<gene>
    <name evidence="1" type="ORF">DN051_02830</name>
</gene>
<name>A0A2Z4ISM6_9ACTN</name>
<dbReference type="AlphaFoldDB" id="A0A2Z4ISM6"/>
<evidence type="ECO:0000313" key="2">
    <source>
        <dbReference type="Proteomes" id="UP000249616"/>
    </source>
</evidence>
<dbReference type="EMBL" id="CP030073">
    <property type="protein sequence ID" value="AWW35720.1"/>
    <property type="molecule type" value="Genomic_DNA"/>
</dbReference>
<organism evidence="1 2">
    <name type="scientific">Streptomyces cadmiisoli</name>
    <dbReference type="NCBI Taxonomy" id="2184053"/>
    <lineage>
        <taxon>Bacteria</taxon>
        <taxon>Bacillati</taxon>
        <taxon>Actinomycetota</taxon>
        <taxon>Actinomycetes</taxon>
        <taxon>Kitasatosporales</taxon>
        <taxon>Streptomycetaceae</taxon>
        <taxon>Streptomyces</taxon>
        <taxon>Streptomyces aurantiacus group</taxon>
    </lineage>
</organism>
<dbReference type="KEGG" id="scad:DN051_02830"/>
<evidence type="ECO:0000313" key="1">
    <source>
        <dbReference type="EMBL" id="AWW35720.1"/>
    </source>
</evidence>
<protein>
    <submittedName>
        <fullName evidence="1">Uncharacterized protein</fullName>
    </submittedName>
</protein>
<dbReference type="Proteomes" id="UP000249616">
    <property type="component" value="Chromosome"/>
</dbReference>
<proteinExistence type="predicted"/>
<reference evidence="1 2" key="1">
    <citation type="journal article" date="2019" name="Int. J. Syst. Evol. Microbiol.">
        <title>Streptomyces cadmiisoli sp. nov., a novel actinomycete isolated from cadmium-contaminated soil.</title>
        <authorList>
            <person name="Li K."/>
            <person name="Tang X."/>
            <person name="Zhao J."/>
            <person name="Guo Y."/>
            <person name="Tang Y."/>
            <person name="Gao J."/>
        </authorList>
    </citation>
    <scope>NUCLEOTIDE SEQUENCE [LARGE SCALE GENOMIC DNA]</scope>
    <source>
        <strain evidence="1 2">ZFG47</strain>
    </source>
</reference>